<name>A0A914RDW4_PAREQ</name>
<evidence type="ECO:0000256" key="1">
    <source>
        <dbReference type="SAM" id="Phobius"/>
    </source>
</evidence>
<dbReference type="Proteomes" id="UP000887564">
    <property type="component" value="Unplaced"/>
</dbReference>
<proteinExistence type="predicted"/>
<reference evidence="3" key="1">
    <citation type="submission" date="2022-11" db="UniProtKB">
        <authorList>
            <consortium name="WormBaseParasite"/>
        </authorList>
    </citation>
    <scope>IDENTIFICATION</scope>
</reference>
<sequence>MVGDEDETQIRYVVIGEEDELSVQNVSSFSQPLEVTSQSLQDPEYGSLSITHCPGYQNVILNASPPHWLCETTEDEVQATSTHYIPLSKFCFLFYVIVLIATNWVHFHFYSLRPSI</sequence>
<evidence type="ECO:0000313" key="2">
    <source>
        <dbReference type="Proteomes" id="UP000887564"/>
    </source>
</evidence>
<dbReference type="WBParaSite" id="PEQ_0000449501-mRNA-1">
    <property type="protein sequence ID" value="PEQ_0000449501-mRNA-1"/>
    <property type="gene ID" value="PEQ_0000449501"/>
</dbReference>
<keyword evidence="1" id="KW-0472">Membrane</keyword>
<organism evidence="2 3">
    <name type="scientific">Parascaris equorum</name>
    <name type="common">Equine roundworm</name>
    <dbReference type="NCBI Taxonomy" id="6256"/>
    <lineage>
        <taxon>Eukaryota</taxon>
        <taxon>Metazoa</taxon>
        <taxon>Ecdysozoa</taxon>
        <taxon>Nematoda</taxon>
        <taxon>Chromadorea</taxon>
        <taxon>Rhabditida</taxon>
        <taxon>Spirurina</taxon>
        <taxon>Ascaridomorpha</taxon>
        <taxon>Ascaridoidea</taxon>
        <taxon>Ascarididae</taxon>
        <taxon>Parascaris</taxon>
    </lineage>
</organism>
<keyword evidence="1" id="KW-0812">Transmembrane</keyword>
<protein>
    <submittedName>
        <fullName evidence="3">Uncharacterized protein</fullName>
    </submittedName>
</protein>
<accession>A0A914RDW4</accession>
<keyword evidence="2" id="KW-1185">Reference proteome</keyword>
<feature type="transmembrane region" description="Helical" evidence="1">
    <location>
        <begin position="90"/>
        <end position="110"/>
    </location>
</feature>
<dbReference type="AlphaFoldDB" id="A0A914RDW4"/>
<evidence type="ECO:0000313" key="3">
    <source>
        <dbReference type="WBParaSite" id="PEQ_0000449501-mRNA-1"/>
    </source>
</evidence>
<keyword evidence="1" id="KW-1133">Transmembrane helix</keyword>